<dbReference type="PANTHER" id="PTHR23513">
    <property type="entry name" value="INTEGRAL MEMBRANE EFFLUX PROTEIN-RELATED"/>
    <property type="match status" value="1"/>
</dbReference>
<dbReference type="GO" id="GO:0005886">
    <property type="term" value="C:plasma membrane"/>
    <property type="evidence" value="ECO:0007669"/>
    <property type="project" value="UniProtKB-SubCell"/>
</dbReference>
<proteinExistence type="predicted"/>
<feature type="transmembrane region" description="Helical" evidence="6">
    <location>
        <begin position="234"/>
        <end position="253"/>
    </location>
</feature>
<evidence type="ECO:0000256" key="1">
    <source>
        <dbReference type="ARBA" id="ARBA00004651"/>
    </source>
</evidence>
<organism evidence="7 8">
    <name type="scientific">Candidatus Falkowbacteria bacterium GW2011_GWE1_38_31</name>
    <dbReference type="NCBI Taxonomy" id="1618638"/>
    <lineage>
        <taxon>Bacteria</taxon>
        <taxon>Candidatus Falkowiibacteriota</taxon>
    </lineage>
</organism>
<evidence type="ECO:0000256" key="4">
    <source>
        <dbReference type="ARBA" id="ARBA00022989"/>
    </source>
</evidence>
<feature type="transmembrane region" description="Helical" evidence="6">
    <location>
        <begin position="42"/>
        <end position="64"/>
    </location>
</feature>
<feature type="transmembrane region" description="Helical" evidence="6">
    <location>
        <begin position="9"/>
        <end position="30"/>
    </location>
</feature>
<keyword evidence="2" id="KW-1003">Cell membrane</keyword>
<feature type="transmembrane region" description="Helical" evidence="6">
    <location>
        <begin position="163"/>
        <end position="183"/>
    </location>
</feature>
<keyword evidence="3 6" id="KW-0812">Transmembrane</keyword>
<dbReference type="PANTHER" id="PTHR23513:SF6">
    <property type="entry name" value="MAJOR FACILITATOR SUPERFAMILY ASSOCIATED DOMAIN-CONTAINING PROTEIN"/>
    <property type="match status" value="1"/>
</dbReference>
<feature type="transmembrane region" description="Helical" evidence="6">
    <location>
        <begin position="135"/>
        <end position="157"/>
    </location>
</feature>
<evidence type="ECO:0000313" key="7">
    <source>
        <dbReference type="EMBL" id="KKQ70745.1"/>
    </source>
</evidence>
<dbReference type="Gene3D" id="1.20.1250.20">
    <property type="entry name" value="MFS general substrate transporter like domains"/>
    <property type="match status" value="1"/>
</dbReference>
<feature type="transmembrane region" description="Helical" evidence="6">
    <location>
        <begin position="265"/>
        <end position="282"/>
    </location>
</feature>
<keyword evidence="5 6" id="KW-0472">Membrane</keyword>
<evidence type="ECO:0000313" key="8">
    <source>
        <dbReference type="Proteomes" id="UP000034022"/>
    </source>
</evidence>
<feature type="transmembrane region" description="Helical" evidence="6">
    <location>
        <begin position="288"/>
        <end position="308"/>
    </location>
</feature>
<dbReference type="GO" id="GO:0022857">
    <property type="term" value="F:transmembrane transporter activity"/>
    <property type="evidence" value="ECO:0007669"/>
    <property type="project" value="InterPro"/>
</dbReference>
<dbReference type="EMBL" id="LBUU01000003">
    <property type="protein sequence ID" value="KKQ70745.1"/>
    <property type="molecule type" value="Genomic_DNA"/>
</dbReference>
<dbReference type="InterPro" id="IPR011701">
    <property type="entry name" value="MFS"/>
</dbReference>
<dbReference type="SUPFAM" id="SSF103473">
    <property type="entry name" value="MFS general substrate transporter"/>
    <property type="match status" value="1"/>
</dbReference>
<comment type="caution">
    <text evidence="7">The sequence shown here is derived from an EMBL/GenBank/DDBJ whole genome shotgun (WGS) entry which is preliminary data.</text>
</comment>
<keyword evidence="4 6" id="KW-1133">Transmembrane helix</keyword>
<dbReference type="AlphaFoldDB" id="A0A0G0K5M0"/>
<evidence type="ECO:0000256" key="6">
    <source>
        <dbReference type="SAM" id="Phobius"/>
    </source>
</evidence>
<comment type="subcellular location">
    <subcellularLocation>
        <location evidence="1">Cell membrane</location>
        <topology evidence="1">Multi-pass membrane protein</topology>
    </subcellularLocation>
</comment>
<reference evidence="7 8" key="1">
    <citation type="journal article" date="2015" name="Nature">
        <title>rRNA introns, odd ribosomes, and small enigmatic genomes across a large radiation of phyla.</title>
        <authorList>
            <person name="Brown C.T."/>
            <person name="Hug L.A."/>
            <person name="Thomas B.C."/>
            <person name="Sharon I."/>
            <person name="Castelle C.J."/>
            <person name="Singh A."/>
            <person name="Wilkins M.J."/>
            <person name="Williams K.H."/>
            <person name="Banfield J.F."/>
        </authorList>
    </citation>
    <scope>NUCLEOTIDE SEQUENCE [LARGE SCALE GENOMIC DNA]</scope>
</reference>
<gene>
    <name evidence="7" type="ORF">US91_C0003G0075</name>
</gene>
<feature type="transmembrane region" description="Helical" evidence="6">
    <location>
        <begin position="95"/>
        <end position="114"/>
    </location>
</feature>
<name>A0A0G0K5M0_9BACT</name>
<dbReference type="Pfam" id="PF07690">
    <property type="entry name" value="MFS_1"/>
    <property type="match status" value="1"/>
</dbReference>
<evidence type="ECO:0000256" key="2">
    <source>
        <dbReference type="ARBA" id="ARBA00022475"/>
    </source>
</evidence>
<dbReference type="Proteomes" id="UP000034022">
    <property type="component" value="Unassembled WGS sequence"/>
</dbReference>
<feature type="transmembrane region" description="Helical" evidence="6">
    <location>
        <begin position="73"/>
        <end position="89"/>
    </location>
</feature>
<evidence type="ECO:0000256" key="3">
    <source>
        <dbReference type="ARBA" id="ARBA00022692"/>
    </source>
</evidence>
<feature type="transmembrane region" description="Helical" evidence="6">
    <location>
        <begin position="337"/>
        <end position="364"/>
    </location>
</feature>
<protein>
    <submittedName>
        <fullName evidence="7">Major facilitator superfamily</fullName>
    </submittedName>
</protein>
<evidence type="ECO:0000256" key="5">
    <source>
        <dbReference type="ARBA" id="ARBA00023136"/>
    </source>
</evidence>
<accession>A0A0G0K5M0</accession>
<dbReference type="InterPro" id="IPR036259">
    <property type="entry name" value="MFS_trans_sf"/>
</dbReference>
<sequence>MKIKNGINAIYLMQIIDALAFSISGIFIPILMLDYGYDFRAIIYYFIIHNLVLLAGCFAAGYLAEGLGFKKILLFRYPFLFFYLIFLIYLKELDINIFVLAVASGLQSAFYYTPLNVLFARHTNANEMGGSLGKLMALPQIAGLAGPFLGGVIVYFFGFKPLFAATFIISFCSMLPLLLSPSLKDNYHFRPKKGLAFFKKHPKLILSEIFDNIGGETDGIIWPIFVYFTVKNVVSIGALGTLVAIGSALFTLYIGKQVNKKNEKFFIRIAVPLLMVNWFVRYAFSNEILIYISTLLSGVFTVLLILPYTHLTFNKAKQDINEDFFIIKEIPTVIGRLLIFVLALLFIDNIQSLFPLVGLSYLYFLFL</sequence>